<evidence type="ECO:0000313" key="4">
    <source>
        <dbReference type="Proteomes" id="UP000247005"/>
    </source>
</evidence>
<gene>
    <name evidence="2" type="ORF">CHU32_23940</name>
    <name evidence="1" type="ORF">CHU33_24390</name>
</gene>
<evidence type="ECO:0000313" key="3">
    <source>
        <dbReference type="Proteomes" id="UP000237073"/>
    </source>
</evidence>
<evidence type="ECO:0000313" key="1">
    <source>
        <dbReference type="EMBL" id="POP41020.1"/>
    </source>
</evidence>
<protein>
    <submittedName>
        <fullName evidence="2">Uncharacterized protein</fullName>
    </submittedName>
</protein>
<reference evidence="3 4" key="1">
    <citation type="submission" date="2018-01" db="EMBL/GenBank/DDBJ databases">
        <title>Superficieibacter electus gen. nov., sp. nov., an extended-spectrum beta-lactamase possessing member of the Enterobacteriaceae family, isolated from intensive care unit surfaces.</title>
        <authorList>
            <person name="Potter R.F."/>
            <person name="D'Souza A.W."/>
        </authorList>
    </citation>
    <scope>NUCLEOTIDE SEQUENCE [LARGE SCALE GENOMIC DNA]</scope>
    <source>
        <strain evidence="2 4">BP-1</strain>
        <strain evidence="1 3">BP-2</strain>
    </source>
</reference>
<keyword evidence="3" id="KW-1185">Reference proteome</keyword>
<dbReference type="EMBL" id="PQGE01000031">
    <property type="protein sequence ID" value="POP41020.1"/>
    <property type="molecule type" value="Genomic_DNA"/>
</dbReference>
<comment type="caution">
    <text evidence="2">The sequence shown here is derived from an EMBL/GenBank/DDBJ whole genome shotgun (WGS) entry which is preliminary data.</text>
</comment>
<name>A0A2P5GIF5_9ENTR</name>
<sequence>MMINQPTVRSLIYLIAGTKSRSSGRALLIWPARFVAGQSSIMIMRRTDRAGSSSQYDPDRWK</sequence>
<dbReference type="Proteomes" id="UP000247005">
    <property type="component" value="Unassembled WGS sequence"/>
</dbReference>
<accession>A0A2P5GIF5</accession>
<dbReference type="Proteomes" id="UP000237073">
    <property type="component" value="Unassembled WGS sequence"/>
</dbReference>
<dbReference type="EMBL" id="PQGD01000027">
    <property type="protein sequence ID" value="POP42914.1"/>
    <property type="molecule type" value="Genomic_DNA"/>
</dbReference>
<proteinExistence type="predicted"/>
<organism evidence="2 4">
    <name type="scientific">Superficieibacter electus</name>
    <dbReference type="NCBI Taxonomy" id="2022662"/>
    <lineage>
        <taxon>Bacteria</taxon>
        <taxon>Pseudomonadati</taxon>
        <taxon>Pseudomonadota</taxon>
        <taxon>Gammaproteobacteria</taxon>
        <taxon>Enterobacterales</taxon>
        <taxon>Enterobacteriaceae</taxon>
        <taxon>Superficieibacter</taxon>
    </lineage>
</organism>
<evidence type="ECO:0000313" key="2">
    <source>
        <dbReference type="EMBL" id="POP42914.1"/>
    </source>
</evidence>
<dbReference type="AlphaFoldDB" id="A0A2P5GIF5"/>